<dbReference type="AlphaFoldDB" id="A0AAD4NWV3"/>
<dbReference type="Pfam" id="PF10551">
    <property type="entry name" value="MULE"/>
    <property type="match status" value="1"/>
</dbReference>
<protein>
    <recommendedName>
        <fullName evidence="1">MULE transposase domain-containing protein</fullName>
    </recommendedName>
</protein>
<keyword evidence="3" id="KW-1185">Reference proteome</keyword>
<dbReference type="EMBL" id="SDAM02029600">
    <property type="protein sequence ID" value="KAH6755549.1"/>
    <property type="molecule type" value="Genomic_DNA"/>
</dbReference>
<accession>A0AAD4NWV3</accession>
<evidence type="ECO:0000259" key="1">
    <source>
        <dbReference type="Pfam" id="PF10551"/>
    </source>
</evidence>
<dbReference type="PANTHER" id="PTHR47718:SF18">
    <property type="entry name" value="PROTEIN FAR1-RELATED SEQUENCE 5-LIKE"/>
    <property type="match status" value="1"/>
</dbReference>
<organism evidence="2 3">
    <name type="scientific">Perilla frutescens var. hirtella</name>
    <name type="common">Perilla citriodora</name>
    <name type="synonym">Perilla setoyensis</name>
    <dbReference type="NCBI Taxonomy" id="608512"/>
    <lineage>
        <taxon>Eukaryota</taxon>
        <taxon>Viridiplantae</taxon>
        <taxon>Streptophyta</taxon>
        <taxon>Embryophyta</taxon>
        <taxon>Tracheophyta</taxon>
        <taxon>Spermatophyta</taxon>
        <taxon>Magnoliopsida</taxon>
        <taxon>eudicotyledons</taxon>
        <taxon>Gunneridae</taxon>
        <taxon>Pentapetalae</taxon>
        <taxon>asterids</taxon>
        <taxon>lamiids</taxon>
        <taxon>Lamiales</taxon>
        <taxon>Lamiaceae</taxon>
        <taxon>Nepetoideae</taxon>
        <taxon>Elsholtzieae</taxon>
        <taxon>Perilla</taxon>
    </lineage>
</organism>
<dbReference type="InterPro" id="IPR018289">
    <property type="entry name" value="MULE_transposase_dom"/>
</dbReference>
<dbReference type="Proteomes" id="UP001190926">
    <property type="component" value="Unassembled WGS sequence"/>
</dbReference>
<comment type="caution">
    <text evidence="2">The sequence shown here is derived from an EMBL/GenBank/DDBJ whole genome shotgun (WGS) entry which is preliminary data.</text>
</comment>
<reference evidence="2 3" key="1">
    <citation type="journal article" date="2021" name="Nat. Commun.">
        <title>Incipient diploidization of the medicinal plant Perilla within 10,000 years.</title>
        <authorList>
            <person name="Zhang Y."/>
            <person name="Shen Q."/>
            <person name="Leng L."/>
            <person name="Zhang D."/>
            <person name="Chen S."/>
            <person name="Shi Y."/>
            <person name="Ning Z."/>
            <person name="Chen S."/>
        </authorList>
    </citation>
    <scope>NUCLEOTIDE SEQUENCE [LARGE SCALE GENOMIC DNA]</scope>
    <source>
        <strain evidence="3">cv. PC099</strain>
    </source>
</reference>
<feature type="domain" description="MULE transposase" evidence="1">
    <location>
        <begin position="145"/>
        <end position="224"/>
    </location>
</feature>
<gene>
    <name evidence="2" type="ORF">C2S53_011903</name>
</gene>
<evidence type="ECO:0000313" key="2">
    <source>
        <dbReference type="EMBL" id="KAH6755549.1"/>
    </source>
</evidence>
<proteinExistence type="predicted"/>
<dbReference type="PANTHER" id="PTHR47718">
    <property type="entry name" value="OS01G0519700 PROTEIN"/>
    <property type="match status" value="1"/>
</dbReference>
<name>A0AAD4NWV3_PERFH</name>
<sequence length="242" mass="27645">MNSSSGIEVVDGLNGEPKKRHRVSRRFGCKAHLFFRLNVHHGYIVNAFIERHTHSLASDAHKKYLEEAVGDYSDIGYTSVEYKNYSCDLKPYIISVDAQMILNKLFLKRELCSAFVFEFPVDDQLTRILWVDTIARKNYTIFGDVVSFDATYSTNRYNMIFEPFTGKDNHEKCVTFGASLLCNEDIESYSWFLTRFKDCMGQAPRMIITDQNPSIKIVVEQVLVALTSSILQSVTFDSGLAD</sequence>
<evidence type="ECO:0000313" key="3">
    <source>
        <dbReference type="Proteomes" id="UP001190926"/>
    </source>
</evidence>